<reference evidence="2" key="1">
    <citation type="submission" date="2020-09" db="EMBL/GenBank/DDBJ databases">
        <title>A novel bacterium of genus Paenibacillus, isolated from South China Sea.</title>
        <authorList>
            <person name="Huang H."/>
            <person name="Mo K."/>
            <person name="Hu Y."/>
        </authorList>
    </citation>
    <scope>NUCLEOTIDE SEQUENCE</scope>
    <source>
        <strain evidence="2">IB182496</strain>
    </source>
</reference>
<organism evidence="2 3">
    <name type="scientific">Paenibacillus sabuli</name>
    <dbReference type="NCBI Taxonomy" id="2772509"/>
    <lineage>
        <taxon>Bacteria</taxon>
        <taxon>Bacillati</taxon>
        <taxon>Bacillota</taxon>
        <taxon>Bacilli</taxon>
        <taxon>Bacillales</taxon>
        <taxon>Paenibacillaceae</taxon>
        <taxon>Paenibacillus</taxon>
    </lineage>
</organism>
<dbReference type="EMBL" id="JACXIZ010000013">
    <property type="protein sequence ID" value="MBD2844928.1"/>
    <property type="molecule type" value="Genomic_DNA"/>
</dbReference>
<name>A0A927BT38_9BACL</name>
<comment type="similarity">
    <text evidence="1">Belongs to the bactofilin family.</text>
</comment>
<dbReference type="RefSeq" id="WP_190916049.1">
    <property type="nucleotide sequence ID" value="NZ_JACXIZ010000013.1"/>
</dbReference>
<dbReference type="Proteomes" id="UP000621560">
    <property type="component" value="Unassembled WGS sequence"/>
</dbReference>
<dbReference type="InterPro" id="IPR007607">
    <property type="entry name" value="BacA/B"/>
</dbReference>
<evidence type="ECO:0000313" key="2">
    <source>
        <dbReference type="EMBL" id="MBD2844928.1"/>
    </source>
</evidence>
<dbReference type="PANTHER" id="PTHR35024">
    <property type="entry name" value="HYPOTHETICAL CYTOSOLIC PROTEIN"/>
    <property type="match status" value="1"/>
</dbReference>
<gene>
    <name evidence="2" type="ORF">IDH44_06985</name>
</gene>
<sequence>MFNRNRLHADISDTVIGEGSLFEGTLNSAAGMRIDGQVVGDIECAGDLLIGVSGSVRSRITARNVTVRGRVAGSISAQGKLTIAASGRIYGDLTTSVLTIEEGAIIEGECLVRRPHEQAQAATLGPFDLPLGGKAPPS</sequence>
<dbReference type="Pfam" id="PF04519">
    <property type="entry name" value="Bactofilin"/>
    <property type="match status" value="1"/>
</dbReference>
<dbReference type="AlphaFoldDB" id="A0A927BT38"/>
<accession>A0A927BT38</accession>
<dbReference type="PANTHER" id="PTHR35024:SF4">
    <property type="entry name" value="POLYMER-FORMING CYTOSKELETAL PROTEIN"/>
    <property type="match status" value="1"/>
</dbReference>
<keyword evidence="3" id="KW-1185">Reference proteome</keyword>
<comment type="caution">
    <text evidence="2">The sequence shown here is derived from an EMBL/GenBank/DDBJ whole genome shotgun (WGS) entry which is preliminary data.</text>
</comment>
<proteinExistence type="inferred from homology"/>
<evidence type="ECO:0000256" key="1">
    <source>
        <dbReference type="ARBA" id="ARBA00044755"/>
    </source>
</evidence>
<evidence type="ECO:0000313" key="3">
    <source>
        <dbReference type="Proteomes" id="UP000621560"/>
    </source>
</evidence>
<protein>
    <submittedName>
        <fullName evidence="2">Polymer-forming cytoskeletal protein</fullName>
    </submittedName>
</protein>